<proteinExistence type="predicted"/>
<comment type="caution">
    <text evidence="2">The sequence shown here is derived from an EMBL/GenBank/DDBJ whole genome shotgun (WGS) entry which is preliminary data.</text>
</comment>
<name>A0ABT7LC11_9BACI</name>
<reference evidence="2 3" key="1">
    <citation type="submission" date="2023-06" db="EMBL/GenBank/DDBJ databases">
        <title>Aquibacillus rhizosphaerae LR5S19.</title>
        <authorList>
            <person name="Sun J.-Q."/>
        </authorList>
    </citation>
    <scope>NUCLEOTIDE SEQUENCE [LARGE SCALE GENOMIC DNA]</scope>
    <source>
        <strain evidence="2 3">LR5S19</strain>
    </source>
</reference>
<dbReference type="EMBL" id="JASTZU010000063">
    <property type="protein sequence ID" value="MDL4842735.1"/>
    <property type="molecule type" value="Genomic_DNA"/>
</dbReference>
<sequence length="303" mass="35748">MIEKLKRIFPSIVEAQSDIPMDTDTYLWFSTNENNIVGIEKLDITEKERMLLETILTPYYANQPPVTKREEQWINILFNDANQQELMNDHNLNYRFVYFSFSDDTVDPLSFREAIHGLFPNRVPIIWENNHEGIIIEENQLSEDDMISYNEIIDVLMSDFYMKVHLFIGPYSQNISSARTQYQWVKQSFHTVHYYDSRPVINYIMAVPYLLLEPLGEQSMVHIIESILQDTIKEEELLQTIQIFLECNSNATLAAKKLYMHRNSLQYRVDKFIEKTGIDVKQFEGALSVYLTLLIKNKKHRSL</sequence>
<protein>
    <submittedName>
        <fullName evidence="2">Helix-turn-helix domain-containing protein</fullName>
    </submittedName>
</protein>
<accession>A0ABT7LC11</accession>
<feature type="domain" description="PucR C-terminal helix-turn-helix" evidence="1">
    <location>
        <begin position="237"/>
        <end position="295"/>
    </location>
</feature>
<dbReference type="InterPro" id="IPR042070">
    <property type="entry name" value="PucR_C-HTH_sf"/>
</dbReference>
<evidence type="ECO:0000313" key="3">
    <source>
        <dbReference type="Proteomes" id="UP001235343"/>
    </source>
</evidence>
<evidence type="ECO:0000313" key="2">
    <source>
        <dbReference type="EMBL" id="MDL4842735.1"/>
    </source>
</evidence>
<evidence type="ECO:0000259" key="1">
    <source>
        <dbReference type="Pfam" id="PF13556"/>
    </source>
</evidence>
<dbReference type="Pfam" id="PF13556">
    <property type="entry name" value="HTH_30"/>
    <property type="match status" value="1"/>
</dbReference>
<keyword evidence="3" id="KW-1185">Reference proteome</keyword>
<dbReference type="InterPro" id="IPR051448">
    <property type="entry name" value="CdaR-like_regulators"/>
</dbReference>
<dbReference type="Proteomes" id="UP001235343">
    <property type="component" value="Unassembled WGS sequence"/>
</dbReference>
<dbReference type="InterPro" id="IPR009057">
    <property type="entry name" value="Homeodomain-like_sf"/>
</dbReference>
<dbReference type="Gene3D" id="1.10.10.2840">
    <property type="entry name" value="PucR C-terminal helix-turn-helix domain"/>
    <property type="match status" value="1"/>
</dbReference>
<organism evidence="2 3">
    <name type="scientific">Aquibacillus rhizosphaerae</name>
    <dbReference type="NCBI Taxonomy" id="3051431"/>
    <lineage>
        <taxon>Bacteria</taxon>
        <taxon>Bacillati</taxon>
        <taxon>Bacillota</taxon>
        <taxon>Bacilli</taxon>
        <taxon>Bacillales</taxon>
        <taxon>Bacillaceae</taxon>
        <taxon>Aquibacillus</taxon>
    </lineage>
</organism>
<dbReference type="InterPro" id="IPR025736">
    <property type="entry name" value="PucR_C-HTH_dom"/>
</dbReference>
<dbReference type="PANTHER" id="PTHR33744">
    <property type="entry name" value="CARBOHYDRATE DIACID REGULATOR"/>
    <property type="match status" value="1"/>
</dbReference>
<dbReference type="SUPFAM" id="SSF46689">
    <property type="entry name" value="Homeodomain-like"/>
    <property type="match status" value="1"/>
</dbReference>
<dbReference type="PANTHER" id="PTHR33744:SF15">
    <property type="entry name" value="CARBOHYDRATE DIACID REGULATOR"/>
    <property type="match status" value="1"/>
</dbReference>
<dbReference type="RefSeq" id="WP_285934028.1">
    <property type="nucleotide sequence ID" value="NZ_JASTZU010000063.1"/>
</dbReference>
<gene>
    <name evidence="2" type="ORF">QQS35_20080</name>
</gene>